<dbReference type="AlphaFoldDB" id="A0A6N8LN12"/>
<dbReference type="Proteomes" id="UP000436801">
    <property type="component" value="Unassembled WGS sequence"/>
</dbReference>
<sequence length="277" mass="30892">MRQLPFPATDDDLSGPAWERFRRDAPMTRAFNHLIAGPHFARRFGRWPLSPGDAAATINDVIFARMIEPDWSALHRRFVAKDRAKIEAQRLAPALRTAETLAVIPVAELPSPEHLWARLQPFVGRDAIAKPGHASGAATFLRHAPSEREVRALHDLARRDYATILREMQYWRLPKTIIVEAMVPARASGPPDDYKFHCVHGEPLLAQVDHGRFGAAWSRLLRLPDFAPLDDADGLVAPSARRGAGCCACPTLPPWMTRTGWSHPPVSGWPRRSGSPR</sequence>
<dbReference type="RefSeq" id="WP_149682547.1">
    <property type="nucleotide sequence ID" value="NZ_FNBI01000004.1"/>
</dbReference>
<evidence type="ECO:0000313" key="1">
    <source>
        <dbReference type="EMBL" id="MWC42275.1"/>
    </source>
</evidence>
<evidence type="ECO:0000313" key="2">
    <source>
        <dbReference type="Proteomes" id="UP000436801"/>
    </source>
</evidence>
<evidence type="ECO:0008006" key="3">
    <source>
        <dbReference type="Google" id="ProtNLM"/>
    </source>
</evidence>
<dbReference type="OrthoDB" id="9791827at2"/>
<accession>A0A6N8LN12</accession>
<name>A0A6N8LN12_9SPHN</name>
<organism evidence="1 2">
    <name type="scientific">Sphingomonas carotinifaciens</name>
    <dbReference type="NCBI Taxonomy" id="1166323"/>
    <lineage>
        <taxon>Bacteria</taxon>
        <taxon>Pseudomonadati</taxon>
        <taxon>Pseudomonadota</taxon>
        <taxon>Alphaproteobacteria</taxon>
        <taxon>Sphingomonadales</taxon>
        <taxon>Sphingomonadaceae</taxon>
        <taxon>Sphingomonas</taxon>
    </lineage>
</organism>
<gene>
    <name evidence="1" type="ORF">GQR91_01185</name>
</gene>
<protein>
    <recommendedName>
        <fullName evidence="3">TupA-like ATPgrasp</fullName>
    </recommendedName>
</protein>
<dbReference type="EMBL" id="WSUT01000001">
    <property type="protein sequence ID" value="MWC42275.1"/>
    <property type="molecule type" value="Genomic_DNA"/>
</dbReference>
<comment type="caution">
    <text evidence="1">The sequence shown here is derived from an EMBL/GenBank/DDBJ whole genome shotgun (WGS) entry which is preliminary data.</text>
</comment>
<reference evidence="1 2" key="1">
    <citation type="submission" date="2019-12" db="EMBL/GenBank/DDBJ databases">
        <authorList>
            <person name="Zheng J."/>
        </authorList>
    </citation>
    <scope>NUCLEOTIDE SEQUENCE [LARGE SCALE GENOMIC DNA]</scope>
    <source>
        <strain evidence="1 2">DSM 27347</strain>
    </source>
</reference>
<proteinExistence type="predicted"/>